<protein>
    <submittedName>
        <fullName evidence="3">Uncharacterized protein</fullName>
    </submittedName>
</protein>
<feature type="compositionally biased region" description="Basic and acidic residues" evidence="1">
    <location>
        <begin position="36"/>
        <end position="51"/>
    </location>
</feature>
<proteinExistence type="predicted"/>
<sequence length="741" mass="80066">MSPGALQLFPPPQRMPPRQTSPNPRQAVKPPTPEPAAERMESAKTPADFHELVIQVNSVPVSPSVAMPKPAHMPKPQITRTPPQESHPTFESPSRERAVSPELSRAGSPVYLDCNRAASPAFSMHSTNQGKLASPYSSPNPNRAPSPAFSDIRSARSGSPTLVRANSAATNRSPTSPQDSQPMRSIFPIFDPTKPINQQSYRPTQTSPTHIPKNKISRSPYSPEFYLPHGNVGSEEGGSSTSFPPSPYFTPAPILENLWLAANGQEEPVVQIYTLRMHRATAANKQISFGTTASLPFYSLTQSEVPSSDSNSEVMDHEILIKRHHPTQPRSIPITHLNLEVPPSASSPNDYDNLQQEQTTLLATIYPKLAALAALDAAANSPAASHIAFTDPGATSPAAQRLAEDVLRGAAERECCALAWTRDSSTEQTNPWAHAMTSQGSYQLHHPSLGVFPLQLDGDCSGINSPSTRPTTAVYGHNLPRTMQPHRVQKSGSITLLNPYILSPTSPRAFNPPPPLSPLHTAVRNDATRPYSISQSEADVTDLATTTDATADDTVLARLDLTTDSLLLNVAALTRFGNPFLVDVAATSLLAVAVSESVRSHKNKGTGSQDTVFEPPPPSSMLGQKPKSSTASLKESFVEGLEVFSAKKGKKWSLHSSHTSKSSPLEKDIELGQWYGQEKPKNKSKKGKREKGEKESDLPFVTSTIIGVLSFTFKAVVWVLSIAIKIVTGLVVMISRNISKL</sequence>
<keyword evidence="2" id="KW-0472">Membrane</keyword>
<dbReference type="EMBL" id="KV745158">
    <property type="protein sequence ID" value="OCK77052.1"/>
    <property type="molecule type" value="Genomic_DNA"/>
</dbReference>
<evidence type="ECO:0000313" key="3">
    <source>
        <dbReference type="EMBL" id="OCK77052.1"/>
    </source>
</evidence>
<dbReference type="AlphaFoldDB" id="A0A8E2E4A5"/>
<keyword evidence="2" id="KW-0812">Transmembrane</keyword>
<reference evidence="3 4" key="1">
    <citation type="journal article" date="2016" name="Nat. Commun.">
        <title>Ectomycorrhizal ecology is imprinted in the genome of the dominant symbiotic fungus Cenococcum geophilum.</title>
        <authorList>
            <consortium name="DOE Joint Genome Institute"/>
            <person name="Peter M."/>
            <person name="Kohler A."/>
            <person name="Ohm R.A."/>
            <person name="Kuo A."/>
            <person name="Krutzmann J."/>
            <person name="Morin E."/>
            <person name="Arend M."/>
            <person name="Barry K.W."/>
            <person name="Binder M."/>
            <person name="Choi C."/>
            <person name="Clum A."/>
            <person name="Copeland A."/>
            <person name="Grisel N."/>
            <person name="Haridas S."/>
            <person name="Kipfer T."/>
            <person name="LaButti K."/>
            <person name="Lindquist E."/>
            <person name="Lipzen A."/>
            <person name="Maire R."/>
            <person name="Meier B."/>
            <person name="Mihaltcheva S."/>
            <person name="Molinier V."/>
            <person name="Murat C."/>
            <person name="Poggeler S."/>
            <person name="Quandt C.A."/>
            <person name="Sperisen C."/>
            <person name="Tritt A."/>
            <person name="Tisserant E."/>
            <person name="Crous P.W."/>
            <person name="Henrissat B."/>
            <person name="Nehls U."/>
            <person name="Egli S."/>
            <person name="Spatafora J.W."/>
            <person name="Grigoriev I.V."/>
            <person name="Martin F.M."/>
        </authorList>
    </citation>
    <scope>NUCLEOTIDE SEQUENCE [LARGE SCALE GENOMIC DNA]</scope>
    <source>
        <strain evidence="3 4">CBS 459.81</strain>
    </source>
</reference>
<dbReference type="OrthoDB" id="5383338at2759"/>
<evidence type="ECO:0000256" key="2">
    <source>
        <dbReference type="SAM" id="Phobius"/>
    </source>
</evidence>
<feature type="region of interest" description="Disordered" evidence="1">
    <location>
        <begin position="597"/>
        <end position="627"/>
    </location>
</feature>
<feature type="compositionally biased region" description="Polar residues" evidence="1">
    <location>
        <begin position="78"/>
        <end position="92"/>
    </location>
</feature>
<feature type="compositionally biased region" description="Polar residues" evidence="1">
    <location>
        <begin position="167"/>
        <end position="183"/>
    </location>
</feature>
<name>A0A8E2E4A5_9PEZI</name>
<feature type="region of interest" description="Disordered" evidence="1">
    <location>
        <begin position="1"/>
        <end position="109"/>
    </location>
</feature>
<organism evidence="3 4">
    <name type="scientific">Lepidopterella palustris CBS 459.81</name>
    <dbReference type="NCBI Taxonomy" id="1314670"/>
    <lineage>
        <taxon>Eukaryota</taxon>
        <taxon>Fungi</taxon>
        <taxon>Dikarya</taxon>
        <taxon>Ascomycota</taxon>
        <taxon>Pezizomycotina</taxon>
        <taxon>Dothideomycetes</taxon>
        <taxon>Pleosporomycetidae</taxon>
        <taxon>Mytilinidiales</taxon>
        <taxon>Argynnaceae</taxon>
        <taxon>Lepidopterella</taxon>
    </lineage>
</organism>
<evidence type="ECO:0000256" key="1">
    <source>
        <dbReference type="SAM" id="MobiDB-lite"/>
    </source>
</evidence>
<feature type="compositionally biased region" description="Low complexity" evidence="1">
    <location>
        <begin position="133"/>
        <end position="150"/>
    </location>
</feature>
<gene>
    <name evidence="3" type="ORF">K432DRAFT_384990</name>
</gene>
<keyword evidence="2" id="KW-1133">Transmembrane helix</keyword>
<feature type="transmembrane region" description="Helical" evidence="2">
    <location>
        <begin position="715"/>
        <end position="734"/>
    </location>
</feature>
<keyword evidence="4" id="KW-1185">Reference proteome</keyword>
<accession>A0A8E2E4A5</accession>
<feature type="compositionally biased region" description="Polar residues" evidence="1">
    <location>
        <begin position="195"/>
        <end position="209"/>
    </location>
</feature>
<evidence type="ECO:0000313" key="4">
    <source>
        <dbReference type="Proteomes" id="UP000250266"/>
    </source>
</evidence>
<dbReference type="Proteomes" id="UP000250266">
    <property type="component" value="Unassembled WGS sequence"/>
</dbReference>
<feature type="region of interest" description="Disordered" evidence="1">
    <location>
        <begin position="125"/>
        <end position="222"/>
    </location>
</feature>